<dbReference type="SUPFAM" id="SSF53955">
    <property type="entry name" value="Lysozyme-like"/>
    <property type="match status" value="1"/>
</dbReference>
<keyword evidence="3" id="KW-1185">Reference proteome</keyword>
<dbReference type="Pfam" id="PF01464">
    <property type="entry name" value="SLT"/>
    <property type="match status" value="1"/>
</dbReference>
<evidence type="ECO:0000313" key="3">
    <source>
        <dbReference type="Proteomes" id="UP000016892"/>
    </source>
</evidence>
<dbReference type="Proteomes" id="UP000016892">
    <property type="component" value="Segment"/>
</dbReference>
<dbReference type="KEGG" id="vg:17699717"/>
<sequence length="1345" mass="144836">MADAFTPASFKGLTKQQKFERAAAEAGVPVSALDGIWNRESTRGTNPAAFQKNPNSSAFGEFQILDQPVRGLAKNYGITIDRSKFDDSLWGAAMLLKENMQAFKGDVQLAVAAYKAGPAQARSQDGQTYAAAVLGTKPQVAGDDELYSAGANNNLHMMQLMFPPSLAANGLADVAPRDLRNAVAKAPKEYTPKFVESAATVAAGMAMGKGVDLEGASVVKGAVKAGDMAGQIALATAPMPDTSESYDRLMSGADIGYRADVAMQDLKKNTSAWQAFGDSFVQNNVVARLSQTMGEQQARADGWDGTWSHTAERDEELRKEGYTEREMQQLRDASSEANQQQIKADISAQRDSQFVLAQHGVAGFVGGMAGGVADPVGLVISGGAGAVVSGVVKGGMAARLAAAGITGAVSNVAITGALEAAGSNITSHDYLMAGLTGASLGLLGHGAMTGLTDSMNALRRGMAEAKADLHVEAARELGPGATPEQIAARASELDQQRWAQREEMRTEINLAEIPDTNRILPSDAPEPTLIAETRPDGATIGDEVIARYGLDQITSDVERNLIAETIARAERNQVTRPVDVKRLGKLLGSLPESIRTQIETVGMTLARSDNPVAHYVSSTLMESAAGTTQRVRTASITKTQLENISRETFGPYLDLQDQWRAQHGPLSAIEDGLHGTHRRQFDQLVRDEVYTRRNTTPETDATRNVPQLVRDGADALERAYQQQLNWLRHTDVIGTQHMPESSRGYMPQRLDQNMIMTASVEETRVLQRELARQLAEFNTGIDSALAGRLAKEYVEHARARASGTIEQNISNIRQVSAPENLMDLLDILAVSDVDAARIRDRFIRGGASFTKQRYDFDMTAPVGDNRRLGDYFVSDQAALFSGYMQRATGEVALGQYGIHGRQGIQLTRDAMVKAANTPERQASLPHDLAAYDAFMRDMLGMPQTARTPGQQAMRNLRMLASMNMLGGMGFTQAAETINIATHLGIRSMLGSVPLVRNMLKDVRLMKDVKLFDQIELIGGKADAAERFHFPYELPGDVERVYGQDTPGLITRGLQSASRKFSVITGHRAVHNFQMKMATEQIASKVLRAANGDKKLGKLVEEMGFNEGFMNKLKASLPGSTTFEGKWVSSFDIDALPRDIASEFVQGVQRGARQIIQGSFRGEGFRAQTHMLGQLLTQFRSFTFLAMEKQWGRVAGATGSVAATAYLAGQMMAAVPVHLARVQFNAAGKSGKDKQDYIDRNTSTAALVRATLNYASLSGLAGEGWDATQGVYAAATGRNFGGENARTGAKNGVGSLVPGLSYVDGVTRNAMGFVSKPTFEQAAKLGKSVLPGGNIPYLAWAFNAAQ</sequence>
<dbReference type="InterPro" id="IPR008258">
    <property type="entry name" value="Transglycosylase_SLT_dom_1"/>
</dbReference>
<feature type="domain" description="Transglycosylase SLT" evidence="1">
    <location>
        <begin position="19"/>
        <end position="130"/>
    </location>
</feature>
<dbReference type="RefSeq" id="YP_008853878.1">
    <property type="nucleotide sequence ID" value="NC_022916.1"/>
</dbReference>
<dbReference type="EMBL" id="KC853746">
    <property type="protein sequence ID" value="AGW43621.1"/>
    <property type="molecule type" value="Genomic_DNA"/>
</dbReference>
<proteinExistence type="predicted"/>
<reference evidence="2 3" key="1">
    <citation type="journal article" date="2013" name="BMC Genomics">
        <title>Genomic characterization of JG068, a novel virulent podovirus active against Burkholderia cenocepacia.</title>
        <authorList>
            <person name="Lynch K.H."/>
            <person name="Abdu A.H."/>
            <person name="Schobert M."/>
            <person name="Dennis J.J."/>
        </authorList>
    </citation>
    <scope>NUCLEOTIDE SEQUENCE [LARGE SCALE GENOMIC DNA]</scope>
</reference>
<protein>
    <submittedName>
        <fullName evidence="2">Internal virion protein</fullName>
    </submittedName>
</protein>
<dbReference type="Gene3D" id="1.10.530.10">
    <property type="match status" value="1"/>
</dbReference>
<gene>
    <name evidence="2" type="ORF">JG068_039</name>
</gene>
<name>U3PDK8_9CAUD</name>
<dbReference type="GeneID" id="17699717"/>
<accession>U3PDK8</accession>
<evidence type="ECO:0000259" key="1">
    <source>
        <dbReference type="Pfam" id="PF01464"/>
    </source>
</evidence>
<evidence type="ECO:0000313" key="2">
    <source>
        <dbReference type="EMBL" id="AGW43621.1"/>
    </source>
</evidence>
<dbReference type="InterPro" id="IPR023346">
    <property type="entry name" value="Lysozyme-like_dom_sf"/>
</dbReference>
<organism evidence="2 3">
    <name type="scientific">Burkholderia phage JG068</name>
    <dbReference type="NCBI Taxonomy" id="1401297"/>
    <lineage>
        <taxon>Viruses</taxon>
        <taxon>Duplodnaviria</taxon>
        <taxon>Heunggongvirae</taxon>
        <taxon>Uroviricota</taxon>
        <taxon>Caudoviricetes</taxon>
        <taxon>Autographivirales</taxon>
        <taxon>Autonotataviridae</taxon>
        <taxon>Mguuvirus</taxon>
        <taxon>Mguuvirus JG068</taxon>
    </lineage>
</organism>